<accession>A0A368W0F3</accession>
<name>A0A368W0F3_9ACTN</name>
<dbReference type="AlphaFoldDB" id="A0A368W0F3"/>
<proteinExistence type="inferred from homology"/>
<organism evidence="6 7">
    <name type="scientific">Halopolyspora algeriensis</name>
    <dbReference type="NCBI Taxonomy" id="1500506"/>
    <lineage>
        <taxon>Bacteria</taxon>
        <taxon>Bacillati</taxon>
        <taxon>Actinomycetota</taxon>
        <taxon>Actinomycetes</taxon>
        <taxon>Actinomycetes incertae sedis</taxon>
        <taxon>Halopolyspora</taxon>
    </lineage>
</organism>
<evidence type="ECO:0000256" key="4">
    <source>
        <dbReference type="ARBA" id="ARBA00067972"/>
    </source>
</evidence>
<dbReference type="FunFam" id="3.40.50.12500:FF:000001">
    <property type="entry name" value="Putative hydantoin racemase"/>
    <property type="match status" value="1"/>
</dbReference>
<protein>
    <recommendedName>
        <fullName evidence="4">Hydantoin racemase</fullName>
        <ecNumber evidence="3">5.1.99.5</ecNumber>
    </recommendedName>
</protein>
<dbReference type="EC" id="5.1.99.5" evidence="3"/>
<reference evidence="6 7" key="1">
    <citation type="submission" date="2018-07" db="EMBL/GenBank/DDBJ databases">
        <title>Genomic Encyclopedia of Type Strains, Phase III (KMG-III): the genomes of soil and plant-associated and newly described type strains.</title>
        <authorList>
            <person name="Whitman W."/>
        </authorList>
    </citation>
    <scope>NUCLEOTIDE SEQUENCE [LARGE SCALE GENOMIC DNA]</scope>
    <source>
        <strain evidence="6 7">CECT 8575</strain>
    </source>
</reference>
<gene>
    <name evidence="6" type="ORF">DFQ14_10140</name>
</gene>
<dbReference type="Proteomes" id="UP000253495">
    <property type="component" value="Unassembled WGS sequence"/>
</dbReference>
<dbReference type="Gene3D" id="3.40.50.12500">
    <property type="match status" value="1"/>
</dbReference>
<comment type="similarity">
    <text evidence="1">Belongs to the HyuE racemase family.</text>
</comment>
<evidence type="ECO:0000313" key="7">
    <source>
        <dbReference type="Proteomes" id="UP000253495"/>
    </source>
</evidence>
<evidence type="ECO:0000256" key="3">
    <source>
        <dbReference type="ARBA" id="ARBA00066406"/>
    </source>
</evidence>
<evidence type="ECO:0000256" key="5">
    <source>
        <dbReference type="ARBA" id="ARBA00093199"/>
    </source>
</evidence>
<evidence type="ECO:0000256" key="2">
    <source>
        <dbReference type="ARBA" id="ARBA00051635"/>
    </source>
</evidence>
<dbReference type="PANTHER" id="PTHR28047:SF5">
    <property type="entry name" value="PROTEIN DCG1"/>
    <property type="match status" value="1"/>
</dbReference>
<dbReference type="InterPro" id="IPR053714">
    <property type="entry name" value="Iso_Racemase_Enz_sf"/>
</dbReference>
<dbReference type="InterPro" id="IPR015942">
    <property type="entry name" value="Asp/Glu/hydantoin_racemase"/>
</dbReference>
<comment type="catalytic activity">
    <reaction evidence="2">
        <text>a D-5-monosubstituted hydantoin = a L-5-monosubstituted hydantoin</text>
        <dbReference type="Rhea" id="RHEA:46624"/>
        <dbReference type="ChEBI" id="CHEBI:86339"/>
        <dbReference type="ChEBI" id="CHEBI:86340"/>
        <dbReference type="EC" id="5.1.99.5"/>
    </reaction>
</comment>
<dbReference type="PANTHER" id="PTHR28047">
    <property type="entry name" value="PROTEIN DCG1"/>
    <property type="match status" value="1"/>
</dbReference>
<dbReference type="EMBL" id="QPJC01000001">
    <property type="protein sequence ID" value="RCW46704.1"/>
    <property type="molecule type" value="Genomic_DNA"/>
</dbReference>
<comment type="catalytic activity">
    <reaction evidence="5">
        <text>D-5-benzylhydantoin = L-5-benzylhydantoin</text>
        <dbReference type="Rhea" id="RHEA:83991"/>
        <dbReference type="ChEBI" id="CHEBI:176864"/>
        <dbReference type="ChEBI" id="CHEBI:233540"/>
    </reaction>
</comment>
<evidence type="ECO:0000256" key="1">
    <source>
        <dbReference type="ARBA" id="ARBA00038414"/>
    </source>
</evidence>
<dbReference type="GO" id="GO:0036348">
    <property type="term" value="F:hydantoin racemase activity"/>
    <property type="evidence" value="ECO:0007669"/>
    <property type="project" value="UniProtKB-EC"/>
</dbReference>
<dbReference type="Pfam" id="PF01177">
    <property type="entry name" value="Asp_Glu_race"/>
    <property type="match status" value="1"/>
</dbReference>
<dbReference type="GO" id="GO:0047661">
    <property type="term" value="F:amino-acid racemase activity"/>
    <property type="evidence" value="ECO:0007669"/>
    <property type="project" value="InterPro"/>
</dbReference>
<comment type="caution">
    <text evidence="6">The sequence shown here is derived from an EMBL/GenBank/DDBJ whole genome shotgun (WGS) entry which is preliminary data.</text>
</comment>
<keyword evidence="7" id="KW-1185">Reference proteome</keyword>
<sequence>MNMRIVVANVNTTESITEAIRGQAEKAARPGTEILAVTPSFGAPSVEGNFESYLAAVAVMDRVTAVTEPFDAVVLAGFGEHGKEGLAELFDVPVVDITEAAAHLACLLGRRYSVVTSLRRTTGQIHDRLRLAGLDSHCASVRATGMPVLDLEGDLERTGARLVEEAEHAVESDGAEVICLGCAGMAGLAEHVQDRAGVPVVDGVPAAIGLAQTLVEQGLSTSKAGSWASPLPKDITGWPIGG</sequence>
<evidence type="ECO:0000313" key="6">
    <source>
        <dbReference type="EMBL" id="RCW46704.1"/>
    </source>
</evidence>
<dbReference type="InterPro" id="IPR052186">
    <property type="entry name" value="Hydantoin_racemase-like"/>
</dbReference>